<dbReference type="Gene3D" id="1.10.10.630">
    <property type="entry name" value="DnaD domain-like"/>
    <property type="match status" value="1"/>
</dbReference>
<dbReference type="EMBL" id="AYZJ01000010">
    <property type="protein sequence ID" value="KRN25486.1"/>
    <property type="molecule type" value="Genomic_DNA"/>
</dbReference>
<proteinExistence type="inferred from homology"/>
<organism evidence="4 5">
    <name type="scientific">Lacticaseibacillus camelliae DSM 22697 = JCM 13995</name>
    <dbReference type="NCBI Taxonomy" id="1423730"/>
    <lineage>
        <taxon>Bacteria</taxon>
        <taxon>Bacillati</taxon>
        <taxon>Bacillota</taxon>
        <taxon>Bacilli</taxon>
        <taxon>Lactobacillales</taxon>
        <taxon>Lactobacillaceae</taxon>
        <taxon>Lacticaseibacillus</taxon>
    </lineage>
</organism>
<dbReference type="InterPro" id="IPR006343">
    <property type="entry name" value="DnaB/C_C"/>
</dbReference>
<dbReference type="PANTHER" id="PTHR37293">
    <property type="entry name" value="PHAGE REPLICATION PROTEIN-RELATED"/>
    <property type="match status" value="1"/>
</dbReference>
<dbReference type="InterPro" id="IPR053843">
    <property type="entry name" value="DnaD_N"/>
</dbReference>
<dbReference type="OrthoDB" id="9770238at2"/>
<keyword evidence="5" id="KW-1185">Reference proteome</keyword>
<dbReference type="AlphaFoldDB" id="A0A0R2FBH7"/>
<evidence type="ECO:0000256" key="1">
    <source>
        <dbReference type="ARBA" id="ARBA00093462"/>
    </source>
</evidence>
<dbReference type="InterPro" id="IPR036388">
    <property type="entry name" value="WH-like_DNA-bd_sf"/>
</dbReference>
<evidence type="ECO:0000313" key="4">
    <source>
        <dbReference type="EMBL" id="KRN25486.1"/>
    </source>
</evidence>
<dbReference type="Proteomes" id="UP000050865">
    <property type="component" value="Unassembled WGS sequence"/>
</dbReference>
<sequence>MAELSSYLAAGQTSLSQALFAHFSETTLTHREFIVYLFLANWGQHHTEAPELGALAAATKLKKQDLYTVIETLIQKKAIQLVQRPGKGGRTLDQYDVTPLLDQVLKPAGGQAVSPAQAPNQQVFSQIEAEFGRPLSPIEQQTITDWLTIDHYAPDMINLALREAVLNQAYSLRYMDRILLNWEKKHLTTPAQVQAEQERHLGL</sequence>
<dbReference type="PANTHER" id="PTHR37293:SF6">
    <property type="entry name" value="DNA REPLICATION PROTEIN DNAD"/>
    <property type="match status" value="1"/>
</dbReference>
<dbReference type="NCBIfam" id="TIGR01446">
    <property type="entry name" value="DnaD_dom"/>
    <property type="match status" value="1"/>
</dbReference>
<dbReference type="Pfam" id="PF07261">
    <property type="entry name" value="DnaB_2"/>
    <property type="match status" value="1"/>
</dbReference>
<comment type="similarity">
    <text evidence="1">Belongs to the DnaB/DnaD family.</text>
</comment>
<dbReference type="RefSeq" id="WP_054662581.1">
    <property type="nucleotide sequence ID" value="NZ_AYZJ01000010.1"/>
</dbReference>
<feature type="domain" description="DnaB/C C-terminal" evidence="2">
    <location>
        <begin position="124"/>
        <end position="196"/>
    </location>
</feature>
<dbReference type="Gene3D" id="1.10.10.10">
    <property type="entry name" value="Winged helix-like DNA-binding domain superfamily/Winged helix DNA-binding domain"/>
    <property type="match status" value="1"/>
</dbReference>
<dbReference type="Pfam" id="PF21984">
    <property type="entry name" value="DnaD_N"/>
    <property type="match status" value="1"/>
</dbReference>
<evidence type="ECO:0000313" key="5">
    <source>
        <dbReference type="Proteomes" id="UP000050865"/>
    </source>
</evidence>
<accession>A0A0R2FBH7</accession>
<dbReference type="SUPFAM" id="SSF158499">
    <property type="entry name" value="DnaD domain-like"/>
    <property type="match status" value="1"/>
</dbReference>
<name>A0A0R2FBH7_9LACO</name>
<dbReference type="STRING" id="1423730.FC75_GL000401"/>
<dbReference type="InterPro" id="IPR053162">
    <property type="entry name" value="DnaD"/>
</dbReference>
<dbReference type="InterPro" id="IPR034829">
    <property type="entry name" value="DnaD-like_sf"/>
</dbReference>
<comment type="caution">
    <text evidence="4">The sequence shown here is derived from an EMBL/GenBank/DDBJ whole genome shotgun (WGS) entry which is preliminary data.</text>
</comment>
<dbReference type="PATRIC" id="fig|1423730.4.peg.419"/>
<feature type="domain" description="DnaD N-terminal" evidence="3">
    <location>
        <begin position="16"/>
        <end position="106"/>
    </location>
</feature>
<reference evidence="4 5" key="1">
    <citation type="journal article" date="2015" name="Genome Announc.">
        <title>Expanding the biotechnology potential of lactobacilli through comparative genomics of 213 strains and associated genera.</title>
        <authorList>
            <person name="Sun Z."/>
            <person name="Harris H.M."/>
            <person name="McCann A."/>
            <person name="Guo C."/>
            <person name="Argimon S."/>
            <person name="Zhang W."/>
            <person name="Yang X."/>
            <person name="Jeffery I.B."/>
            <person name="Cooney J.C."/>
            <person name="Kagawa T.F."/>
            <person name="Liu W."/>
            <person name="Song Y."/>
            <person name="Salvetti E."/>
            <person name="Wrobel A."/>
            <person name="Rasinkangas P."/>
            <person name="Parkhill J."/>
            <person name="Rea M.C."/>
            <person name="O'Sullivan O."/>
            <person name="Ritari J."/>
            <person name="Douillard F.P."/>
            <person name="Paul Ross R."/>
            <person name="Yang R."/>
            <person name="Briner A.E."/>
            <person name="Felis G.E."/>
            <person name="de Vos W.M."/>
            <person name="Barrangou R."/>
            <person name="Klaenhammer T.R."/>
            <person name="Caufield P.W."/>
            <person name="Cui Y."/>
            <person name="Zhang H."/>
            <person name="O'Toole P.W."/>
        </authorList>
    </citation>
    <scope>NUCLEOTIDE SEQUENCE [LARGE SCALE GENOMIC DNA]</scope>
    <source>
        <strain evidence="4 5">DSM 22697</strain>
    </source>
</reference>
<evidence type="ECO:0000259" key="3">
    <source>
        <dbReference type="Pfam" id="PF21984"/>
    </source>
</evidence>
<gene>
    <name evidence="4" type="ORF">FC75_GL000401</name>
</gene>
<evidence type="ECO:0000259" key="2">
    <source>
        <dbReference type="Pfam" id="PF07261"/>
    </source>
</evidence>
<protein>
    <submittedName>
        <fullName evidence="4">Primosome component related protein</fullName>
    </submittedName>
</protein>